<protein>
    <recommendedName>
        <fullName evidence="4">Oxidation resistance protein 1</fullName>
    </recommendedName>
</protein>
<evidence type="ECO:0000256" key="4">
    <source>
        <dbReference type="ARBA" id="ARBA00040604"/>
    </source>
</evidence>
<evidence type="ECO:0000313" key="6">
    <source>
        <dbReference type="EMBL" id="GBM45790.1"/>
    </source>
</evidence>
<name>A0A4Y2FWD3_ARAVE</name>
<dbReference type="Pfam" id="PF07534">
    <property type="entry name" value="TLD"/>
    <property type="match status" value="1"/>
</dbReference>
<dbReference type="PANTHER" id="PTHR23354:SF62">
    <property type="entry name" value="MUSTARD, ISOFORM V"/>
    <property type="match status" value="1"/>
</dbReference>
<keyword evidence="7" id="KW-1185">Reference proteome</keyword>
<dbReference type="PANTHER" id="PTHR23354">
    <property type="entry name" value="NUCLEOLAR PROTEIN 7/ESTROGEN RECEPTOR COACTIVATOR-RELATED"/>
    <property type="match status" value="1"/>
</dbReference>
<evidence type="ECO:0000259" key="5">
    <source>
        <dbReference type="PROSITE" id="PS51886"/>
    </source>
</evidence>
<dbReference type="GO" id="GO:0005634">
    <property type="term" value="C:nucleus"/>
    <property type="evidence" value="ECO:0007669"/>
    <property type="project" value="TreeGrafter"/>
</dbReference>
<evidence type="ECO:0000256" key="1">
    <source>
        <dbReference type="ARBA" id="ARBA00004173"/>
    </source>
</evidence>
<gene>
    <name evidence="6" type="primary">OXR1_1</name>
    <name evidence="6" type="ORF">AVEN_185649_1</name>
</gene>
<comment type="subcellular location">
    <subcellularLocation>
        <location evidence="1">Mitochondrion</location>
    </subcellularLocation>
</comment>
<dbReference type="GO" id="GO:0005739">
    <property type="term" value="C:mitochondrion"/>
    <property type="evidence" value="ECO:0007669"/>
    <property type="project" value="UniProtKB-SubCell"/>
</dbReference>
<feature type="non-terminal residue" evidence="6">
    <location>
        <position position="1"/>
    </location>
</feature>
<feature type="domain" description="TLDc" evidence="5">
    <location>
        <begin position="1"/>
        <end position="57"/>
    </location>
</feature>
<evidence type="ECO:0000313" key="7">
    <source>
        <dbReference type="Proteomes" id="UP000499080"/>
    </source>
</evidence>
<dbReference type="OrthoDB" id="26679at2759"/>
<comment type="caution">
    <text evidence="6">The sequence shown here is derived from an EMBL/GenBank/DDBJ whole genome shotgun (WGS) entry which is preliminary data.</text>
</comment>
<dbReference type="PROSITE" id="PS51886">
    <property type="entry name" value="TLDC"/>
    <property type="match status" value="1"/>
</dbReference>
<evidence type="ECO:0000256" key="2">
    <source>
        <dbReference type="ARBA" id="ARBA00009540"/>
    </source>
</evidence>
<dbReference type="Proteomes" id="UP000499080">
    <property type="component" value="Unassembled WGS sequence"/>
</dbReference>
<dbReference type="AlphaFoldDB" id="A0A4Y2FWD3"/>
<proteinExistence type="inferred from homology"/>
<accession>A0A4Y2FWD3</accession>
<evidence type="ECO:0000256" key="3">
    <source>
        <dbReference type="ARBA" id="ARBA00023128"/>
    </source>
</evidence>
<comment type="similarity">
    <text evidence="2">Belongs to the OXR1 family.</text>
</comment>
<dbReference type="GO" id="GO:0006979">
    <property type="term" value="P:response to oxidative stress"/>
    <property type="evidence" value="ECO:0007669"/>
    <property type="project" value="TreeGrafter"/>
</dbReference>
<dbReference type="EMBL" id="BGPR01097505">
    <property type="protein sequence ID" value="GBM45790.1"/>
    <property type="molecule type" value="Genomic_DNA"/>
</dbReference>
<sequence length="57" mass="6411">IFGALLSEPLKQSDGFYGTGETFLFTFHPSFKVFKWTGANNFFINGRHDCFSIGVSE</sequence>
<dbReference type="InterPro" id="IPR006571">
    <property type="entry name" value="TLDc_dom"/>
</dbReference>
<organism evidence="6 7">
    <name type="scientific">Araneus ventricosus</name>
    <name type="common">Orbweaver spider</name>
    <name type="synonym">Epeira ventricosa</name>
    <dbReference type="NCBI Taxonomy" id="182803"/>
    <lineage>
        <taxon>Eukaryota</taxon>
        <taxon>Metazoa</taxon>
        <taxon>Ecdysozoa</taxon>
        <taxon>Arthropoda</taxon>
        <taxon>Chelicerata</taxon>
        <taxon>Arachnida</taxon>
        <taxon>Araneae</taxon>
        <taxon>Araneomorphae</taxon>
        <taxon>Entelegynae</taxon>
        <taxon>Araneoidea</taxon>
        <taxon>Araneidae</taxon>
        <taxon>Araneus</taxon>
    </lineage>
</organism>
<reference evidence="6 7" key="1">
    <citation type="journal article" date="2019" name="Sci. Rep.">
        <title>Orb-weaving spider Araneus ventricosus genome elucidates the spidroin gene catalogue.</title>
        <authorList>
            <person name="Kono N."/>
            <person name="Nakamura H."/>
            <person name="Ohtoshi R."/>
            <person name="Moran D.A.P."/>
            <person name="Shinohara A."/>
            <person name="Yoshida Y."/>
            <person name="Fujiwara M."/>
            <person name="Mori M."/>
            <person name="Tomita M."/>
            <person name="Arakawa K."/>
        </authorList>
    </citation>
    <scope>NUCLEOTIDE SEQUENCE [LARGE SCALE GENOMIC DNA]</scope>
</reference>
<keyword evidence="3" id="KW-0496">Mitochondrion</keyword>